<gene>
    <name evidence="2" type="ordered locus">ACIS_00360</name>
</gene>
<dbReference type="OrthoDB" id="9803702at2"/>
<dbReference type="Gene3D" id="1.10.287.130">
    <property type="match status" value="1"/>
</dbReference>
<dbReference type="AlphaFoldDB" id="D1ATX6"/>
<reference evidence="2 3" key="1">
    <citation type="journal article" date="2010" name="J. Bacteriol.">
        <title>Complete genome sequence of Anaplasma marginale subsp. centrale.</title>
        <authorList>
            <person name="Herndon D.R."/>
            <person name="Palmer G.H."/>
            <person name="Shkap V."/>
            <person name="Knowles D.P. Jr."/>
            <person name="Brayton K.A."/>
        </authorList>
    </citation>
    <scope>NUCLEOTIDE SEQUENCE [LARGE SCALE GENOMIC DNA]</scope>
    <source>
        <strain evidence="2 3">Israel</strain>
    </source>
</reference>
<dbReference type="Pfam" id="PF10090">
    <property type="entry name" value="HPTransfase"/>
    <property type="match status" value="1"/>
</dbReference>
<dbReference type="InterPro" id="IPR036890">
    <property type="entry name" value="HATPase_C_sf"/>
</dbReference>
<dbReference type="Proteomes" id="UP000000630">
    <property type="component" value="Chromosome"/>
</dbReference>
<dbReference type="Gene3D" id="3.30.565.10">
    <property type="entry name" value="Histidine kinase-like ATPase, C-terminal domain"/>
    <property type="match status" value="1"/>
</dbReference>
<keyword evidence="3" id="KW-1185">Reference proteome</keyword>
<dbReference type="eggNOG" id="COG5385">
    <property type="taxonomic scope" value="Bacteria"/>
</dbReference>
<feature type="domain" description="Histidine phosphotransferase ChpT C-terminal" evidence="1">
    <location>
        <begin position="81"/>
        <end position="209"/>
    </location>
</feature>
<sequence>MSANDEQSVGMLANMEVLSARLLHDLAGSVGAMVSHVECLVEDPGSESMLRSLEEASEEIIARFRLLRQAYSASEENSSFDKTRNNIEQYLQKKGVAQLFWEVEAQFADAELVERINRLLAHAALLSVMLMIRGSEIAVSVVDAAEEGSVQLKVRLKADEVAMHRDIERVLVYKDTDTCQLNTRNVQAYFMSLLLVRYGATFHYNAYDATMEIMLPH</sequence>
<name>D1ATX6_ANACI</name>
<dbReference type="KEGG" id="acn:ACIS_00360"/>
<accession>D1ATX6</accession>
<evidence type="ECO:0000313" key="2">
    <source>
        <dbReference type="EMBL" id="ACZ49004.1"/>
    </source>
</evidence>
<dbReference type="RefSeq" id="WP_012880483.1">
    <property type="nucleotide sequence ID" value="NC_013532.1"/>
</dbReference>
<evidence type="ECO:0000313" key="3">
    <source>
        <dbReference type="Proteomes" id="UP000000630"/>
    </source>
</evidence>
<dbReference type="EMBL" id="CP001759">
    <property type="protein sequence ID" value="ACZ49004.1"/>
    <property type="molecule type" value="Genomic_DNA"/>
</dbReference>
<organism evidence="2 3">
    <name type="scientific">Anaplasma centrale (strain Israel)</name>
    <name type="common">Anaplasma marginale subsp. centrale (strain Israel)</name>
    <dbReference type="NCBI Taxonomy" id="574556"/>
    <lineage>
        <taxon>Bacteria</taxon>
        <taxon>Pseudomonadati</taxon>
        <taxon>Pseudomonadota</taxon>
        <taxon>Alphaproteobacteria</taxon>
        <taxon>Rickettsiales</taxon>
        <taxon>Anaplasmataceae</taxon>
        <taxon>Anaplasma</taxon>
    </lineage>
</organism>
<dbReference type="STRING" id="574556.ACIS_00360"/>
<protein>
    <recommendedName>
        <fullName evidence="1">Histidine phosphotransferase ChpT C-terminal domain-containing protein</fullName>
    </recommendedName>
</protein>
<proteinExistence type="predicted"/>
<dbReference type="HOGENOM" id="CLU_1308517_0_0_5"/>
<dbReference type="InterPro" id="IPR018762">
    <property type="entry name" value="ChpT_C"/>
</dbReference>
<evidence type="ECO:0000259" key="1">
    <source>
        <dbReference type="Pfam" id="PF10090"/>
    </source>
</evidence>